<feature type="transmembrane region" description="Helical" evidence="1">
    <location>
        <begin position="101"/>
        <end position="125"/>
    </location>
</feature>
<feature type="transmembrane region" description="Helical" evidence="1">
    <location>
        <begin position="198"/>
        <end position="218"/>
    </location>
</feature>
<accession>A0ABU3GFV2</accession>
<sequence length="316" mass="33191">MRDAVDDRRSWVFPVVALGAGLALFALAVAVVLAASDLDIWSILLAVVGGWALGAAFVGAVERLGAAGLIVHVVVASAAGAVLATVGSWGDLQGSPVLRAVVVAGGIALAPASAWIWIALLGRVLGRIRVGRRPSPPSTLDWRAAPAGGAAVEVRAVSMSMRGLAAGIVLAIIAAAVLVIAVLIGLSDVFPRLGPRSLVVLVALPFAGLAYLALWAVVQHRSATYTITFGASDVRIANAGREERFAYRDIDLLRWRERGEYARLEVRTATTHRTLLVGLTRTPALPPLSRRTVGLLEAEGLTAQVSRDRALTTYRR</sequence>
<feature type="transmembrane region" description="Helical" evidence="1">
    <location>
        <begin position="12"/>
        <end position="34"/>
    </location>
</feature>
<name>A0ABU3GFV2_9MICO</name>
<evidence type="ECO:0000313" key="2">
    <source>
        <dbReference type="EMBL" id="MDT3329578.1"/>
    </source>
</evidence>
<dbReference type="RefSeq" id="WP_311868748.1">
    <property type="nucleotide sequence ID" value="NZ_JAUZVT010000001.1"/>
</dbReference>
<reference evidence="2 3" key="1">
    <citation type="submission" date="2023-08" db="EMBL/GenBank/DDBJ databases">
        <title>Microbacterium aquilitoris sp. nov. and Microbacterium gwkjibeachense sp. nov., isolated from beach.</title>
        <authorList>
            <person name="Lee S.D."/>
            <person name="Yang H."/>
            <person name="Kim I."/>
        </authorList>
    </citation>
    <scope>NUCLEOTIDE SEQUENCE [LARGE SCALE GENOMIC DNA]</scope>
    <source>
        <strain evidence="2 3">KSW-18</strain>
    </source>
</reference>
<evidence type="ECO:0000313" key="3">
    <source>
        <dbReference type="Proteomes" id="UP001262835"/>
    </source>
</evidence>
<keyword evidence="3" id="KW-1185">Reference proteome</keyword>
<dbReference type="EMBL" id="JAUZVT010000001">
    <property type="protein sequence ID" value="MDT3329578.1"/>
    <property type="molecule type" value="Genomic_DNA"/>
</dbReference>
<feature type="transmembrane region" description="Helical" evidence="1">
    <location>
        <begin position="68"/>
        <end position="89"/>
    </location>
</feature>
<dbReference type="Proteomes" id="UP001262835">
    <property type="component" value="Unassembled WGS sequence"/>
</dbReference>
<keyword evidence="1" id="KW-0472">Membrane</keyword>
<feature type="transmembrane region" description="Helical" evidence="1">
    <location>
        <begin position="40"/>
        <end position="61"/>
    </location>
</feature>
<protein>
    <recommendedName>
        <fullName evidence="4">DUF304 domain-containing protein</fullName>
    </recommendedName>
</protein>
<keyword evidence="1" id="KW-0812">Transmembrane</keyword>
<gene>
    <name evidence="2" type="ORF">Q9S78_02735</name>
</gene>
<evidence type="ECO:0008006" key="4">
    <source>
        <dbReference type="Google" id="ProtNLM"/>
    </source>
</evidence>
<feature type="transmembrane region" description="Helical" evidence="1">
    <location>
        <begin position="164"/>
        <end position="186"/>
    </location>
</feature>
<proteinExistence type="predicted"/>
<organism evidence="2 3">
    <name type="scientific">Microbacterium aquilitoris</name>
    <dbReference type="NCBI Taxonomy" id="3067307"/>
    <lineage>
        <taxon>Bacteria</taxon>
        <taxon>Bacillati</taxon>
        <taxon>Actinomycetota</taxon>
        <taxon>Actinomycetes</taxon>
        <taxon>Micrococcales</taxon>
        <taxon>Microbacteriaceae</taxon>
        <taxon>Microbacterium</taxon>
    </lineage>
</organism>
<comment type="caution">
    <text evidence="2">The sequence shown here is derived from an EMBL/GenBank/DDBJ whole genome shotgun (WGS) entry which is preliminary data.</text>
</comment>
<evidence type="ECO:0000256" key="1">
    <source>
        <dbReference type="SAM" id="Phobius"/>
    </source>
</evidence>
<keyword evidence="1" id="KW-1133">Transmembrane helix</keyword>